<dbReference type="SMART" id="SM00181">
    <property type="entry name" value="EGF"/>
    <property type="match status" value="2"/>
</dbReference>
<evidence type="ECO:0000256" key="1">
    <source>
        <dbReference type="ARBA" id="ARBA00004479"/>
    </source>
</evidence>
<dbReference type="InterPro" id="IPR000742">
    <property type="entry name" value="EGF"/>
</dbReference>
<dbReference type="PANTHER" id="PTHR27005">
    <property type="entry name" value="WALL-ASSOCIATED RECEPTOR KINASE-LIKE 21"/>
    <property type="match status" value="1"/>
</dbReference>
<dbReference type="PaxDb" id="4565-Traes_6DS_642B215C8.2"/>
<dbReference type="Gene3D" id="2.10.25.10">
    <property type="entry name" value="Laminin"/>
    <property type="match status" value="1"/>
</dbReference>
<dbReference type="Gramene" id="TraesNOR6D03G03687470.1">
    <property type="protein sequence ID" value="TraesNOR6D03G03687470.1"/>
    <property type="gene ID" value="TraesNOR6D03G03687470"/>
</dbReference>
<dbReference type="Gramene" id="TraesKAR6D01G0008610.1">
    <property type="protein sequence ID" value="cds.TraesKAR6D01G0008610.1"/>
    <property type="gene ID" value="TraesKAR6D01G0008610"/>
</dbReference>
<dbReference type="InterPro" id="IPR025287">
    <property type="entry name" value="WAK_GUB"/>
</dbReference>
<keyword evidence="11" id="KW-1015">Disulfide bond</keyword>
<dbReference type="Pfam" id="PF13947">
    <property type="entry name" value="GUB_WAK_bind"/>
    <property type="match status" value="1"/>
</dbReference>
<dbReference type="GeneID" id="123143065"/>
<evidence type="ECO:0000256" key="2">
    <source>
        <dbReference type="ARBA" id="ARBA00022527"/>
    </source>
</evidence>
<keyword evidence="2" id="KW-0723">Serine/threonine-protein kinase</keyword>
<dbReference type="GO" id="GO:0007166">
    <property type="term" value="P:cell surface receptor signaling pathway"/>
    <property type="evidence" value="ECO:0000318"/>
    <property type="project" value="GO_Central"/>
</dbReference>
<dbReference type="Pfam" id="PF00069">
    <property type="entry name" value="Pkinase"/>
    <property type="match status" value="1"/>
</dbReference>
<evidence type="ECO:0000259" key="15">
    <source>
        <dbReference type="PROSITE" id="PS50011"/>
    </source>
</evidence>
<feature type="chain" id="PRO_5043179361" description="Protein kinase domain-containing protein" evidence="14">
    <location>
        <begin position="21"/>
        <end position="930"/>
    </location>
</feature>
<keyword evidence="6" id="KW-0547">Nucleotide-binding</keyword>
<evidence type="ECO:0000256" key="8">
    <source>
        <dbReference type="ARBA" id="ARBA00022840"/>
    </source>
</evidence>
<dbReference type="GO" id="GO:0005524">
    <property type="term" value="F:ATP binding"/>
    <property type="evidence" value="ECO:0007669"/>
    <property type="project" value="UniProtKB-KW"/>
</dbReference>
<organism evidence="16">
    <name type="scientific">Triticum aestivum</name>
    <name type="common">Wheat</name>
    <dbReference type="NCBI Taxonomy" id="4565"/>
    <lineage>
        <taxon>Eukaryota</taxon>
        <taxon>Viridiplantae</taxon>
        <taxon>Streptophyta</taxon>
        <taxon>Embryophyta</taxon>
        <taxon>Tracheophyta</taxon>
        <taxon>Spermatophyta</taxon>
        <taxon>Magnoliopsida</taxon>
        <taxon>Liliopsida</taxon>
        <taxon>Poales</taxon>
        <taxon>Poaceae</taxon>
        <taxon>BOP clade</taxon>
        <taxon>Pooideae</taxon>
        <taxon>Triticodae</taxon>
        <taxon>Triticeae</taxon>
        <taxon>Triticinae</taxon>
        <taxon>Triticum</taxon>
    </lineage>
</organism>
<dbReference type="InterPro" id="IPR009030">
    <property type="entry name" value="Growth_fac_rcpt_cys_sf"/>
</dbReference>
<dbReference type="Gramene" id="TraesROB_scaffold_027626_01G000300.1">
    <property type="protein sequence ID" value="TraesROB_scaffold_027626_01G000300.1"/>
    <property type="gene ID" value="TraesROB_scaffold_027626_01G000300"/>
</dbReference>
<dbReference type="AlphaFoldDB" id="A0A3B6QBT5"/>
<dbReference type="PROSITE" id="PS50011">
    <property type="entry name" value="PROTEIN_KINASE_DOM"/>
    <property type="match status" value="1"/>
</dbReference>
<dbReference type="GO" id="GO:0005886">
    <property type="term" value="C:plasma membrane"/>
    <property type="evidence" value="ECO:0000318"/>
    <property type="project" value="GO_Central"/>
</dbReference>
<dbReference type="FunFam" id="3.30.200.20:FF:000043">
    <property type="entry name" value="Wall-associated receptor kinase 2"/>
    <property type="match status" value="1"/>
</dbReference>
<dbReference type="Gramene" id="TraesPARA_EIv1.0_2219880.1">
    <property type="protein sequence ID" value="TraesPARA_EIv1.0_2219880.1.CDS"/>
    <property type="gene ID" value="TraesPARA_EIv1.0_2219880"/>
</dbReference>
<evidence type="ECO:0000256" key="12">
    <source>
        <dbReference type="ARBA" id="ARBA00023180"/>
    </source>
</evidence>
<gene>
    <name evidence="16" type="primary">LOC123143065</name>
</gene>
<evidence type="ECO:0000313" key="16">
    <source>
        <dbReference type="EnsemblPlants" id="TraesCS6D02G028700.1"/>
    </source>
</evidence>
<dbReference type="PANTHER" id="PTHR27005:SF218">
    <property type="entry name" value="PROTEIN KINASE DOMAIN-CONTAINING PROTEIN"/>
    <property type="match status" value="1"/>
</dbReference>
<evidence type="ECO:0000256" key="10">
    <source>
        <dbReference type="ARBA" id="ARBA00023136"/>
    </source>
</evidence>
<keyword evidence="12" id="KW-0325">Glycoprotein</keyword>
<dbReference type="SUPFAM" id="SSF56112">
    <property type="entry name" value="Protein kinase-like (PK-like)"/>
    <property type="match status" value="1"/>
</dbReference>
<evidence type="ECO:0000256" key="3">
    <source>
        <dbReference type="ARBA" id="ARBA00022679"/>
    </source>
</evidence>
<dbReference type="Gramene" id="TraesLDM6D03G03650000.1">
    <property type="protein sequence ID" value="TraesLDM6D03G03650000.1"/>
    <property type="gene ID" value="TraesLDM6D03G03650000"/>
</dbReference>
<keyword evidence="9 13" id="KW-1133">Transmembrane helix</keyword>
<dbReference type="EnsemblPlants" id="TraesCS6D02G028700.1">
    <property type="protein sequence ID" value="TraesCS6D02G028700.1"/>
    <property type="gene ID" value="TraesCS6D02G028700"/>
</dbReference>
<dbReference type="FunFam" id="1.10.510.10:FF:000084">
    <property type="entry name" value="Wall-associated receptor kinase 2"/>
    <property type="match status" value="1"/>
</dbReference>
<evidence type="ECO:0000313" key="17">
    <source>
        <dbReference type="Proteomes" id="UP000019116"/>
    </source>
</evidence>
<dbReference type="Gramene" id="TraesWEE_scaffold_035315_01G000300.1">
    <property type="protein sequence ID" value="TraesWEE_scaffold_035315_01G000300.1"/>
    <property type="gene ID" value="TraesWEE_scaffold_035315_01G000300"/>
</dbReference>
<evidence type="ECO:0000256" key="13">
    <source>
        <dbReference type="SAM" id="Phobius"/>
    </source>
</evidence>
<dbReference type="GO" id="GO:0005509">
    <property type="term" value="F:calcium ion binding"/>
    <property type="evidence" value="ECO:0007669"/>
    <property type="project" value="InterPro"/>
</dbReference>
<dbReference type="STRING" id="4565.A0A3B6QBT5"/>
<dbReference type="OrthoDB" id="4062651at2759"/>
<dbReference type="Gramene" id="TraesCAD_scaffold_030708_01G000300.1">
    <property type="protein sequence ID" value="TraesCAD_scaffold_030708_01G000300.1"/>
    <property type="gene ID" value="TraesCAD_scaffold_030708_01G000300"/>
</dbReference>
<evidence type="ECO:0000256" key="11">
    <source>
        <dbReference type="ARBA" id="ARBA00023157"/>
    </source>
</evidence>
<evidence type="ECO:0000256" key="9">
    <source>
        <dbReference type="ARBA" id="ARBA00022989"/>
    </source>
</evidence>
<feature type="domain" description="Protein kinase" evidence="15">
    <location>
        <begin position="589"/>
        <end position="863"/>
    </location>
</feature>
<dbReference type="CDD" id="cd00054">
    <property type="entry name" value="EGF_CA"/>
    <property type="match status" value="1"/>
</dbReference>
<comment type="subcellular location">
    <subcellularLocation>
        <location evidence="1">Membrane</location>
        <topology evidence="1">Single-pass type I membrane protein</topology>
    </subcellularLocation>
</comment>
<evidence type="ECO:0000256" key="4">
    <source>
        <dbReference type="ARBA" id="ARBA00022692"/>
    </source>
</evidence>
<dbReference type="Proteomes" id="UP000019116">
    <property type="component" value="Chromosome 6D"/>
</dbReference>
<reference evidence="16" key="1">
    <citation type="submission" date="2018-08" db="EMBL/GenBank/DDBJ databases">
        <authorList>
            <person name="Rossello M."/>
        </authorList>
    </citation>
    <scope>NUCLEOTIDE SEQUENCE [LARGE SCALE GENOMIC DNA]</scope>
    <source>
        <strain evidence="16">cv. Chinese Spring</strain>
    </source>
</reference>
<dbReference type="Gramene" id="TraesARI6D03G03611910.1">
    <property type="protein sequence ID" value="TraesARI6D03G03611910.1"/>
    <property type="gene ID" value="TraesARI6D03G03611910"/>
</dbReference>
<dbReference type="SMART" id="SM00220">
    <property type="entry name" value="S_TKc"/>
    <property type="match status" value="1"/>
</dbReference>
<dbReference type="Gramene" id="TraesCLE_scaffold_062197_01G000100.1">
    <property type="protein sequence ID" value="TraesCLE_scaffold_062197_01G000100.1"/>
    <property type="gene ID" value="TraesCLE_scaffold_062197_01G000100"/>
</dbReference>
<dbReference type="Gramene" id="TraesSYM6D03G03592550.1">
    <property type="protein sequence ID" value="TraesSYM6D03G03592550.1"/>
    <property type="gene ID" value="TraesSYM6D03G03592550"/>
</dbReference>
<dbReference type="InterPro" id="IPR001881">
    <property type="entry name" value="EGF-like_Ca-bd_dom"/>
</dbReference>
<feature type="transmembrane region" description="Helical" evidence="13">
    <location>
        <begin position="511"/>
        <end position="536"/>
    </location>
</feature>
<evidence type="ECO:0000256" key="5">
    <source>
        <dbReference type="ARBA" id="ARBA00022729"/>
    </source>
</evidence>
<dbReference type="Gene3D" id="1.10.510.10">
    <property type="entry name" value="Transferase(Phosphotransferase) domain 1"/>
    <property type="match status" value="1"/>
</dbReference>
<dbReference type="Gramene" id="TraesCS6D02G028700.1">
    <property type="protein sequence ID" value="TraesCS6D02G028700.1"/>
    <property type="gene ID" value="TraesCS6D02G028700"/>
</dbReference>
<evidence type="ECO:0000256" key="6">
    <source>
        <dbReference type="ARBA" id="ARBA00022741"/>
    </source>
</evidence>
<keyword evidence="10 13" id="KW-0472">Membrane</keyword>
<evidence type="ECO:0000256" key="7">
    <source>
        <dbReference type="ARBA" id="ARBA00022777"/>
    </source>
</evidence>
<keyword evidence="8" id="KW-0067">ATP-binding</keyword>
<dbReference type="GO" id="GO:0030247">
    <property type="term" value="F:polysaccharide binding"/>
    <property type="evidence" value="ECO:0007669"/>
    <property type="project" value="InterPro"/>
</dbReference>
<name>A0A3B6QBT5_WHEAT</name>
<dbReference type="Gramene" id="TraesSTA6D03G03639380.1">
    <property type="protein sequence ID" value="TraesSTA6D03G03639380.1"/>
    <property type="gene ID" value="TraesSTA6D03G03639380"/>
</dbReference>
<dbReference type="SMR" id="A0A3B6QBT5"/>
<protein>
    <recommendedName>
        <fullName evidence="15">Protein kinase domain-containing protein</fullName>
    </recommendedName>
</protein>
<proteinExistence type="predicted"/>
<keyword evidence="5 14" id="KW-0732">Signal</keyword>
<dbReference type="SMART" id="SM00179">
    <property type="entry name" value="EGF_CA"/>
    <property type="match status" value="1"/>
</dbReference>
<dbReference type="RefSeq" id="XP_044417778.1">
    <property type="nucleotide sequence ID" value="XM_044561843.1"/>
</dbReference>
<keyword evidence="4 13" id="KW-0812">Transmembrane</keyword>
<dbReference type="PROSITE" id="PS00108">
    <property type="entry name" value="PROTEIN_KINASE_ST"/>
    <property type="match status" value="1"/>
</dbReference>
<dbReference type="InterPro" id="IPR011009">
    <property type="entry name" value="Kinase-like_dom_sf"/>
</dbReference>
<keyword evidence="17" id="KW-1185">Reference proteome</keyword>
<evidence type="ECO:0000256" key="14">
    <source>
        <dbReference type="SAM" id="SignalP"/>
    </source>
</evidence>
<keyword evidence="7" id="KW-0418">Kinase</keyword>
<dbReference type="Gramene" id="TraesJUL6D03G03676960.1">
    <property type="protein sequence ID" value="TraesJUL6D03G03676960.1"/>
    <property type="gene ID" value="TraesJUL6D03G03676960"/>
</dbReference>
<dbReference type="InterPro" id="IPR008271">
    <property type="entry name" value="Ser/Thr_kinase_AS"/>
</dbReference>
<dbReference type="Gene3D" id="3.30.200.20">
    <property type="entry name" value="Phosphorylase Kinase, domain 1"/>
    <property type="match status" value="1"/>
</dbReference>
<feature type="signal peptide" evidence="14">
    <location>
        <begin position="1"/>
        <end position="20"/>
    </location>
</feature>
<dbReference type="SUPFAM" id="SSF57184">
    <property type="entry name" value="Growth factor receptor domain"/>
    <property type="match status" value="1"/>
</dbReference>
<sequence length="930" mass="103282">MKKMRLLCLLALLLLRTATARASAAVQGSQAGNRSSLPSLAGCQKSCGNLSFEYPFGIGAGCFRPPQRDFELICNNADGASQHPRLFLHDGHTEVVGDIITSDEDGLPEIDVSFSRSVSVSPEVEAYNMSWNPWKSPCYYHVSLNFTGCNFDMYMLDPDTNKMVGGCNTTCPHEDITDSVARQDCNGTGCCTTQVYSEFARGFDIKFVRHKIGKLKLKAHNNRSSIWDTIDVTSNDALITWAIAVDEPGPLGNSTDYACLSNHSSSQLAYQYHYTDTPQYNCYCDGGYRGNPYITDGCSRDKGYDPIQRKTNCSRWCGKISVPFPFGLEDGCFARMSFQLHCTNSSMPALQFPQNTIYPTYVKYINITEGLVNVKYSLDGEGYRSVFVSGDPDLYVASGGVVPQQWAVANLSCQEAQENRTGYACVSMNSTCLGVRSEREYVGYRCKCMAGFDGNPYITDGCKDVDECKTPGTCNGTCHNTEGSHYCTECPRNTVYDTTIKMCVSTKEQNLVLGIAIGIGVGFGILLLISIVILFVHRWKKGIKKKLRRKHFRQNQGLLLEQLISSDENASDNTKIFSLSELEKATNNFDPTRIVGRGGHVMVYKGILSDQRVVAIKKSKVIEQVEISQFINEVAVLSQVNHRNIVKLFGCCLETEVPLLVYDFIPNGSLFEVLHANTTSSSILSWDDCLKIAAEAAGALYYLHSAASVSIFHRDVKSTNILLDGNYTAKVSDFGASRLVPIDQTHVVTNIQGTFGYLDPEYYHTGILNEKSDVYSFGVVLVELLLRKKPIFTTDSGLKQNLSNYFLWEMREKPLAEIVATQVLEEAAIEEINDVSSLAETCLRLRGQERPTMKQVEMKLQYVRSKRLRACQVAVTNEYMQPLSSGQSQDTLPMLTTPSGIADRVNIASQRNQNCYSLEQEFMASATLPR</sequence>
<dbReference type="Gramene" id="TraesJAG6D03G03639830.1">
    <property type="protein sequence ID" value="TraesJAG6D03G03639830.1"/>
    <property type="gene ID" value="TraesJAG6D03G03639830"/>
</dbReference>
<dbReference type="GO" id="GO:0004674">
    <property type="term" value="F:protein serine/threonine kinase activity"/>
    <property type="evidence" value="ECO:0007669"/>
    <property type="project" value="UniProtKB-KW"/>
</dbReference>
<dbReference type="Gramene" id="TraesCS6D03G0056000.1">
    <property type="protein sequence ID" value="TraesCS6D03G0056000.1.CDS"/>
    <property type="gene ID" value="TraesCS6D03G0056000"/>
</dbReference>
<reference evidence="16" key="2">
    <citation type="submission" date="2018-10" db="UniProtKB">
        <authorList>
            <consortium name="EnsemblPlants"/>
        </authorList>
    </citation>
    <scope>IDENTIFICATION</scope>
</reference>
<dbReference type="InterPro" id="IPR045274">
    <property type="entry name" value="WAK-like"/>
</dbReference>
<dbReference type="InterPro" id="IPR000719">
    <property type="entry name" value="Prot_kinase_dom"/>
</dbReference>
<keyword evidence="3" id="KW-0808">Transferase</keyword>
<dbReference type="Gramene" id="TraesLAC6D03G03598480.1">
    <property type="protein sequence ID" value="TraesLAC6D03G03598480.1"/>
    <property type="gene ID" value="TraesLAC6D03G03598480"/>
</dbReference>
<accession>A0A3B6QBT5</accession>